<reference evidence="4" key="1">
    <citation type="submission" date="2020-08" db="EMBL/GenBank/DDBJ databases">
        <title>Plant Genome Project.</title>
        <authorList>
            <person name="Zhang R.-G."/>
        </authorList>
    </citation>
    <scope>NUCLEOTIDE SEQUENCE</scope>
    <source>
        <strain evidence="4">WSP0</strain>
        <tissue evidence="4">Leaf</tissue>
    </source>
</reference>
<dbReference type="GO" id="GO:0005085">
    <property type="term" value="F:guanyl-nucleotide exchange factor activity"/>
    <property type="evidence" value="ECO:0007669"/>
    <property type="project" value="TreeGrafter"/>
</dbReference>
<keyword evidence="3" id="KW-0653">Protein transport</keyword>
<keyword evidence="5" id="KW-1185">Reference proteome</keyword>
<comment type="similarity">
    <text evidence="1">Belongs to the MOG1 family.</text>
</comment>
<evidence type="ECO:0000256" key="3">
    <source>
        <dbReference type="ARBA" id="ARBA00022927"/>
    </source>
</evidence>
<comment type="caution">
    <text evidence="4">The sequence shown here is derived from an EMBL/GenBank/DDBJ whole genome shotgun (WGS) entry which is preliminary data.</text>
</comment>
<name>A0AAV6JLP8_9ERIC</name>
<dbReference type="PANTHER" id="PTHR15837">
    <property type="entry name" value="RAN GUANINE NUCLEOTIDE RELEASE FACTOR"/>
    <property type="match status" value="1"/>
</dbReference>
<dbReference type="Proteomes" id="UP000823749">
    <property type="component" value="Chromosome 7"/>
</dbReference>
<dbReference type="GO" id="GO:0005634">
    <property type="term" value="C:nucleus"/>
    <property type="evidence" value="ECO:0007669"/>
    <property type="project" value="TreeGrafter"/>
</dbReference>
<dbReference type="SUPFAM" id="SSF55724">
    <property type="entry name" value="Mog1p/PsbP-like"/>
    <property type="match status" value="1"/>
</dbReference>
<dbReference type="PANTHER" id="PTHR15837:SF0">
    <property type="entry name" value="RAN GUANINE NUCLEOTIDE RELEASE FACTOR"/>
    <property type="match status" value="1"/>
</dbReference>
<protein>
    <submittedName>
        <fullName evidence="4">Uncharacterized protein</fullName>
    </submittedName>
</protein>
<evidence type="ECO:0000256" key="1">
    <source>
        <dbReference type="ARBA" id="ARBA00010307"/>
    </source>
</evidence>
<gene>
    <name evidence="4" type="ORF">RHGRI_020451</name>
</gene>
<evidence type="ECO:0000313" key="5">
    <source>
        <dbReference type="Proteomes" id="UP000823749"/>
    </source>
</evidence>
<dbReference type="EMBL" id="JACTNZ010000007">
    <property type="protein sequence ID" value="KAG5540230.1"/>
    <property type="molecule type" value="Genomic_DNA"/>
</dbReference>
<organism evidence="4 5">
    <name type="scientific">Rhododendron griersonianum</name>
    <dbReference type="NCBI Taxonomy" id="479676"/>
    <lineage>
        <taxon>Eukaryota</taxon>
        <taxon>Viridiplantae</taxon>
        <taxon>Streptophyta</taxon>
        <taxon>Embryophyta</taxon>
        <taxon>Tracheophyta</taxon>
        <taxon>Spermatophyta</taxon>
        <taxon>Magnoliopsida</taxon>
        <taxon>eudicotyledons</taxon>
        <taxon>Gunneridae</taxon>
        <taxon>Pentapetalae</taxon>
        <taxon>asterids</taxon>
        <taxon>Ericales</taxon>
        <taxon>Ericaceae</taxon>
        <taxon>Ericoideae</taxon>
        <taxon>Rhodoreae</taxon>
        <taxon>Rhododendron</taxon>
    </lineage>
</organism>
<dbReference type="GO" id="GO:0031267">
    <property type="term" value="F:small GTPase binding"/>
    <property type="evidence" value="ECO:0007669"/>
    <property type="project" value="TreeGrafter"/>
</dbReference>
<dbReference type="Gene3D" id="3.40.1000.10">
    <property type="entry name" value="Mog1/PsbP, alpha/beta/alpha sandwich"/>
    <property type="match status" value="1"/>
</dbReference>
<dbReference type="GO" id="GO:0006606">
    <property type="term" value="P:protein import into nucleus"/>
    <property type="evidence" value="ECO:0007669"/>
    <property type="project" value="TreeGrafter"/>
</dbReference>
<keyword evidence="2" id="KW-0813">Transport</keyword>
<dbReference type="InterPro" id="IPR016123">
    <property type="entry name" value="Mog1/PsbP_a/b/a-sand"/>
</dbReference>
<evidence type="ECO:0000256" key="2">
    <source>
        <dbReference type="ARBA" id="ARBA00022448"/>
    </source>
</evidence>
<sequence length="144" mass="15587">MGMYVCICTLVYLENLCLKEVGTDVLITAYEPILINPLSESASSVGAGLAAPAAESGRMPMAEVFKLAVSSFKVNDWGLFGNATVYLMWVLQVLIMNPFLGRRELLTVARAKLILADFVLHKMITSSEFDGIFAIEHDAGTAAP</sequence>
<dbReference type="InterPro" id="IPR007681">
    <property type="entry name" value="Mog1"/>
</dbReference>
<evidence type="ECO:0000313" key="4">
    <source>
        <dbReference type="EMBL" id="KAG5540230.1"/>
    </source>
</evidence>
<dbReference type="AlphaFoldDB" id="A0AAV6JLP8"/>
<accession>A0AAV6JLP8</accession>
<proteinExistence type="inferred from homology"/>